<evidence type="ECO:0000259" key="1">
    <source>
        <dbReference type="PROSITE" id="PS50943"/>
    </source>
</evidence>
<dbReference type="CDD" id="cd00093">
    <property type="entry name" value="HTH_XRE"/>
    <property type="match status" value="1"/>
</dbReference>
<keyword evidence="3" id="KW-1185">Reference proteome</keyword>
<organism evidence="2 3">
    <name type="scientific">Halomonas salifodinae</name>
    <dbReference type="NCBI Taxonomy" id="438745"/>
    <lineage>
        <taxon>Bacteria</taxon>
        <taxon>Pseudomonadati</taxon>
        <taxon>Pseudomonadota</taxon>
        <taxon>Gammaproteobacteria</taxon>
        <taxon>Oceanospirillales</taxon>
        <taxon>Halomonadaceae</taxon>
        <taxon>Halomonas</taxon>
    </lineage>
</organism>
<dbReference type="EMBL" id="JBHSZP010000036">
    <property type="protein sequence ID" value="MFC7091491.1"/>
    <property type="molecule type" value="Genomic_DNA"/>
</dbReference>
<reference evidence="3" key="1">
    <citation type="journal article" date="2019" name="Int. J. Syst. Evol. Microbiol.">
        <title>The Global Catalogue of Microorganisms (GCM) 10K type strain sequencing project: providing services to taxonomists for standard genome sequencing and annotation.</title>
        <authorList>
            <consortium name="The Broad Institute Genomics Platform"/>
            <consortium name="The Broad Institute Genome Sequencing Center for Infectious Disease"/>
            <person name="Wu L."/>
            <person name="Ma J."/>
        </authorList>
    </citation>
    <scope>NUCLEOTIDE SEQUENCE [LARGE SCALE GENOMIC DNA]</scope>
    <source>
        <strain evidence="3">CGMCC 1.13666</strain>
    </source>
</reference>
<dbReference type="InterPro" id="IPR001387">
    <property type="entry name" value="Cro/C1-type_HTH"/>
</dbReference>
<dbReference type="PROSITE" id="PS50943">
    <property type="entry name" value="HTH_CROC1"/>
    <property type="match status" value="1"/>
</dbReference>
<dbReference type="SMART" id="SM00530">
    <property type="entry name" value="HTH_XRE"/>
    <property type="match status" value="1"/>
</dbReference>
<name>A0ABW2EZU5_9GAMM</name>
<evidence type="ECO:0000313" key="2">
    <source>
        <dbReference type="EMBL" id="MFC7091491.1"/>
    </source>
</evidence>
<gene>
    <name evidence="2" type="ORF">ACFQH5_18245</name>
</gene>
<comment type="caution">
    <text evidence="2">The sequence shown here is derived from an EMBL/GenBank/DDBJ whole genome shotgun (WGS) entry which is preliminary data.</text>
</comment>
<sequence length="171" mass="18406">MESLGPRIKQLRLQAQLNKAALARLVGVSDVTISYWESGAIKQIGHERLVALAEALGCPLSHLLDDGAGGGQQPLRLSHHLPLPWQGQGAPTLMLEGQKAPAYLVTPASDESFEALPPGALAAIQPLSRYLGPGDYLVEKQGQLDVRRLEGESPGLELHGKLVTRWARLDD</sequence>
<proteinExistence type="predicted"/>
<dbReference type="InterPro" id="IPR010982">
    <property type="entry name" value="Lambda_DNA-bd_dom_sf"/>
</dbReference>
<dbReference type="RefSeq" id="WP_346063733.1">
    <property type="nucleotide sequence ID" value="NZ_BAAADR010000022.1"/>
</dbReference>
<dbReference type="Proteomes" id="UP001596411">
    <property type="component" value="Unassembled WGS sequence"/>
</dbReference>
<evidence type="ECO:0000313" key="3">
    <source>
        <dbReference type="Proteomes" id="UP001596411"/>
    </source>
</evidence>
<dbReference type="SUPFAM" id="SSF47413">
    <property type="entry name" value="lambda repressor-like DNA-binding domains"/>
    <property type="match status" value="1"/>
</dbReference>
<feature type="domain" description="HTH cro/C1-type" evidence="1">
    <location>
        <begin position="8"/>
        <end position="63"/>
    </location>
</feature>
<dbReference type="Pfam" id="PF01381">
    <property type="entry name" value="HTH_3"/>
    <property type="match status" value="1"/>
</dbReference>
<dbReference type="Gene3D" id="1.10.260.40">
    <property type="entry name" value="lambda repressor-like DNA-binding domains"/>
    <property type="match status" value="1"/>
</dbReference>
<accession>A0ABW2EZU5</accession>
<protein>
    <submittedName>
        <fullName evidence="2">Helix-turn-helix domain-containing protein</fullName>
    </submittedName>
</protein>